<evidence type="ECO:0000259" key="1">
    <source>
        <dbReference type="Pfam" id="PF01909"/>
    </source>
</evidence>
<sequence>MRLSSSEQEVIRTVAHEVLGAGVTVRLFGSRADDRARGGDIDLLIESDRVVPDRATAASRVAAHLQRRLGDQRIDVLIMDPATARLPIHDEALRTGVKL</sequence>
<dbReference type="CDD" id="cd05403">
    <property type="entry name" value="NT_KNTase_like"/>
    <property type="match status" value="1"/>
</dbReference>
<dbReference type="SUPFAM" id="SSF81301">
    <property type="entry name" value="Nucleotidyltransferase"/>
    <property type="match status" value="1"/>
</dbReference>
<name>A0ABS1E8F9_9GAMM</name>
<dbReference type="Gene3D" id="3.30.460.10">
    <property type="entry name" value="Beta Polymerase, domain 2"/>
    <property type="match status" value="1"/>
</dbReference>
<protein>
    <recommendedName>
        <fullName evidence="1">Polymerase nucleotidyl transferase domain-containing protein</fullName>
    </recommendedName>
</protein>
<reference evidence="2 3" key="1">
    <citation type="journal article" date="2020" name="Microorganisms">
        <title>Osmotic Adaptation and Compatible Solute Biosynthesis of Phototrophic Bacteria as Revealed from Genome Analyses.</title>
        <authorList>
            <person name="Imhoff J.F."/>
            <person name="Rahn T."/>
            <person name="Kunzel S."/>
            <person name="Keller A."/>
            <person name="Neulinger S.C."/>
        </authorList>
    </citation>
    <scope>NUCLEOTIDE SEQUENCE [LARGE SCALE GENOMIC DNA]</scope>
    <source>
        <strain evidence="2 3">DSM 15116</strain>
    </source>
</reference>
<keyword evidence="3" id="KW-1185">Reference proteome</keyword>
<dbReference type="EMBL" id="NRSH01000096">
    <property type="protein sequence ID" value="MBK1727079.1"/>
    <property type="molecule type" value="Genomic_DNA"/>
</dbReference>
<dbReference type="Pfam" id="PF01909">
    <property type="entry name" value="NTP_transf_2"/>
    <property type="match status" value="1"/>
</dbReference>
<dbReference type="InterPro" id="IPR002934">
    <property type="entry name" value="Polymerase_NTP_transf_dom"/>
</dbReference>
<feature type="domain" description="Polymerase nucleotidyl transferase" evidence="1">
    <location>
        <begin position="18"/>
        <end position="64"/>
    </location>
</feature>
<proteinExistence type="predicted"/>
<dbReference type="RefSeq" id="WP_200259621.1">
    <property type="nucleotide sequence ID" value="NZ_NRSH01000096.1"/>
</dbReference>
<comment type="caution">
    <text evidence="2">The sequence shown here is derived from an EMBL/GenBank/DDBJ whole genome shotgun (WGS) entry which is preliminary data.</text>
</comment>
<evidence type="ECO:0000313" key="3">
    <source>
        <dbReference type="Proteomes" id="UP000738126"/>
    </source>
</evidence>
<accession>A0ABS1E8F9</accession>
<dbReference type="InterPro" id="IPR043519">
    <property type="entry name" value="NT_sf"/>
</dbReference>
<gene>
    <name evidence="2" type="ORF">CKO13_08600</name>
</gene>
<organism evidence="2 3">
    <name type="scientific">Halorhodospira neutriphila</name>
    <dbReference type="NCBI Taxonomy" id="168379"/>
    <lineage>
        <taxon>Bacteria</taxon>
        <taxon>Pseudomonadati</taxon>
        <taxon>Pseudomonadota</taxon>
        <taxon>Gammaproteobacteria</taxon>
        <taxon>Chromatiales</taxon>
        <taxon>Ectothiorhodospiraceae</taxon>
        <taxon>Halorhodospira</taxon>
    </lineage>
</organism>
<evidence type="ECO:0000313" key="2">
    <source>
        <dbReference type="EMBL" id="MBK1727079.1"/>
    </source>
</evidence>
<dbReference type="Proteomes" id="UP000738126">
    <property type="component" value="Unassembled WGS sequence"/>
</dbReference>